<protein>
    <submittedName>
        <fullName evidence="1">Uncharacterized protein</fullName>
    </submittedName>
</protein>
<accession>I3SLH9</accession>
<dbReference type="AlphaFoldDB" id="I3SLH9"/>
<name>I3SLH9_MEDTR</name>
<sequence length="43" mass="4755">MNFAIVNKVATGTVTYAVQPVRLLCSGSNHYQIIKICFSITHD</sequence>
<evidence type="ECO:0000313" key="1">
    <source>
        <dbReference type="EMBL" id="AFK41121.1"/>
    </source>
</evidence>
<reference evidence="1" key="1">
    <citation type="submission" date="2012-05" db="EMBL/GenBank/DDBJ databases">
        <authorList>
            <person name="Krishnakumar V."/>
            <person name="Cheung F."/>
            <person name="Xiao Y."/>
            <person name="Chan A."/>
            <person name="Moskal W.A."/>
            <person name="Town C.D."/>
        </authorList>
    </citation>
    <scope>NUCLEOTIDE SEQUENCE</scope>
</reference>
<organism evidence="1">
    <name type="scientific">Medicago truncatula</name>
    <name type="common">Barrel medic</name>
    <name type="synonym">Medicago tribuloides</name>
    <dbReference type="NCBI Taxonomy" id="3880"/>
    <lineage>
        <taxon>Eukaryota</taxon>
        <taxon>Viridiplantae</taxon>
        <taxon>Streptophyta</taxon>
        <taxon>Embryophyta</taxon>
        <taxon>Tracheophyta</taxon>
        <taxon>Spermatophyta</taxon>
        <taxon>Magnoliopsida</taxon>
        <taxon>eudicotyledons</taxon>
        <taxon>Gunneridae</taxon>
        <taxon>Pentapetalae</taxon>
        <taxon>rosids</taxon>
        <taxon>fabids</taxon>
        <taxon>Fabales</taxon>
        <taxon>Fabaceae</taxon>
        <taxon>Papilionoideae</taxon>
        <taxon>50 kb inversion clade</taxon>
        <taxon>NPAAA clade</taxon>
        <taxon>Hologalegina</taxon>
        <taxon>IRL clade</taxon>
        <taxon>Trifolieae</taxon>
        <taxon>Medicago</taxon>
    </lineage>
</organism>
<proteinExistence type="evidence at transcript level"/>
<dbReference type="EMBL" id="BT141327">
    <property type="protein sequence ID" value="AFK41121.1"/>
    <property type="molecule type" value="mRNA"/>
</dbReference>